<gene>
    <name evidence="2" type="ORF">F0344_19715</name>
</gene>
<sequence length="171" mass="18272">MDGAVVGLIGTVVGAVSGVLGTLATTRLGGAEQRRTQRGQSEREGRAVAYSNLVTECSRTYRVGYTAHVALQAARGVQRSPNVGDSLVGFRPAVEATLEAVSLVRLHGPDRVARAANNLASAMKGWCHEVELLYDGEGDEQRASEAIELYEEMEERFVALGRETLSGVLAR</sequence>
<evidence type="ECO:0000313" key="2">
    <source>
        <dbReference type="EMBL" id="QNE76554.1"/>
    </source>
</evidence>
<evidence type="ECO:0000256" key="1">
    <source>
        <dbReference type="SAM" id="Phobius"/>
    </source>
</evidence>
<dbReference type="KEGG" id="sfiy:F0344_19715"/>
<dbReference type="Proteomes" id="UP000515307">
    <property type="component" value="Chromosome"/>
</dbReference>
<keyword evidence="1" id="KW-0812">Transmembrane</keyword>
<keyword evidence="1" id="KW-1133">Transmembrane helix</keyword>
<keyword evidence="1" id="KW-0472">Membrane</keyword>
<protein>
    <submittedName>
        <fullName evidence="2">Uncharacterized protein</fullName>
    </submittedName>
</protein>
<feature type="transmembrane region" description="Helical" evidence="1">
    <location>
        <begin position="6"/>
        <end position="28"/>
    </location>
</feature>
<name>A0A7G7BMI9_9ACTN</name>
<dbReference type="RefSeq" id="WP_185300022.1">
    <property type="nucleotide sequence ID" value="NZ_CP045702.1"/>
</dbReference>
<reference evidence="3" key="1">
    <citation type="submission" date="2019-10" db="EMBL/GenBank/DDBJ databases">
        <title>Antimicrobial potential of Antarctic Bacteria.</title>
        <authorList>
            <person name="Benaud N."/>
            <person name="Edwards R.J."/>
            <person name="Ferrari B.C."/>
        </authorList>
    </citation>
    <scope>NUCLEOTIDE SEQUENCE [LARGE SCALE GENOMIC DNA]</scope>
    <source>
        <strain evidence="3">NBSH44</strain>
    </source>
</reference>
<dbReference type="EMBL" id="CP045702">
    <property type="protein sequence ID" value="QNE76554.1"/>
    <property type="molecule type" value="Genomic_DNA"/>
</dbReference>
<accession>A0A7G7BMI9</accession>
<evidence type="ECO:0000313" key="3">
    <source>
        <dbReference type="Proteomes" id="UP000515307"/>
    </source>
</evidence>
<keyword evidence="3" id="KW-1185">Reference proteome</keyword>
<proteinExistence type="predicted"/>
<dbReference type="AlphaFoldDB" id="A0A7G7BMI9"/>
<organism evidence="2 3">
    <name type="scientific">Streptomyces finlayi</name>
    <dbReference type="NCBI Taxonomy" id="67296"/>
    <lineage>
        <taxon>Bacteria</taxon>
        <taxon>Bacillati</taxon>
        <taxon>Actinomycetota</taxon>
        <taxon>Actinomycetes</taxon>
        <taxon>Kitasatosporales</taxon>
        <taxon>Streptomycetaceae</taxon>
        <taxon>Streptomyces</taxon>
    </lineage>
</organism>